<feature type="compositionally biased region" description="Basic residues" evidence="2">
    <location>
        <begin position="34"/>
        <end position="55"/>
    </location>
</feature>
<feature type="non-terminal residue" evidence="4">
    <location>
        <position position="1"/>
    </location>
</feature>
<organism evidence="4 5">
    <name type="scientific">Aphis glycines</name>
    <name type="common">Soybean aphid</name>
    <dbReference type="NCBI Taxonomy" id="307491"/>
    <lineage>
        <taxon>Eukaryota</taxon>
        <taxon>Metazoa</taxon>
        <taxon>Ecdysozoa</taxon>
        <taxon>Arthropoda</taxon>
        <taxon>Hexapoda</taxon>
        <taxon>Insecta</taxon>
        <taxon>Pterygota</taxon>
        <taxon>Neoptera</taxon>
        <taxon>Paraneoptera</taxon>
        <taxon>Hemiptera</taxon>
        <taxon>Sternorrhyncha</taxon>
        <taxon>Aphidomorpha</taxon>
        <taxon>Aphidoidea</taxon>
        <taxon>Aphididae</taxon>
        <taxon>Aphidini</taxon>
        <taxon>Aphis</taxon>
        <taxon>Aphis</taxon>
    </lineage>
</organism>
<evidence type="ECO:0000256" key="1">
    <source>
        <dbReference type="SAM" id="Coils"/>
    </source>
</evidence>
<dbReference type="Pfam" id="PF00078">
    <property type="entry name" value="RVT_1"/>
    <property type="match status" value="1"/>
</dbReference>
<dbReference type="OrthoDB" id="6624020at2759"/>
<reference evidence="4 5" key="1">
    <citation type="submission" date="2019-08" db="EMBL/GenBank/DDBJ databases">
        <title>The genome of the soybean aphid Biotype 1, its phylome, world population structure and adaptation to the North American continent.</title>
        <authorList>
            <person name="Giordano R."/>
            <person name="Donthu R.K."/>
            <person name="Hernandez A.G."/>
            <person name="Wright C.L."/>
            <person name="Zimin A.V."/>
        </authorList>
    </citation>
    <scope>NUCLEOTIDE SEQUENCE [LARGE SCALE GENOMIC DNA]</scope>
    <source>
        <tissue evidence="4">Whole aphids</tissue>
    </source>
</reference>
<dbReference type="EMBL" id="VYZN01000059">
    <property type="protein sequence ID" value="KAE9525570.1"/>
    <property type="molecule type" value="Genomic_DNA"/>
</dbReference>
<dbReference type="AlphaFoldDB" id="A0A6G0T4A7"/>
<proteinExistence type="predicted"/>
<evidence type="ECO:0000313" key="5">
    <source>
        <dbReference type="Proteomes" id="UP000475862"/>
    </source>
</evidence>
<gene>
    <name evidence="4" type="ORF">AGLY_014097</name>
</gene>
<evidence type="ECO:0000259" key="3">
    <source>
        <dbReference type="Pfam" id="PF00078"/>
    </source>
</evidence>
<dbReference type="InterPro" id="IPR000477">
    <property type="entry name" value="RT_dom"/>
</dbReference>
<name>A0A6G0T4A7_APHGL</name>
<protein>
    <recommendedName>
        <fullName evidence="3">Reverse transcriptase domain-containing protein</fullName>
    </recommendedName>
</protein>
<dbReference type="PANTHER" id="PTHR19446">
    <property type="entry name" value="REVERSE TRANSCRIPTASES"/>
    <property type="match status" value="1"/>
</dbReference>
<dbReference type="Proteomes" id="UP000475862">
    <property type="component" value="Unassembled WGS sequence"/>
</dbReference>
<evidence type="ECO:0000313" key="4">
    <source>
        <dbReference type="EMBL" id="KAE9525570.1"/>
    </source>
</evidence>
<feature type="region of interest" description="Disordered" evidence="2">
    <location>
        <begin position="34"/>
        <end position="56"/>
    </location>
</feature>
<keyword evidence="1" id="KW-0175">Coiled coil</keyword>
<feature type="coiled-coil region" evidence="1">
    <location>
        <begin position="80"/>
        <end position="110"/>
    </location>
</feature>
<feature type="domain" description="Reverse transcriptase" evidence="3">
    <location>
        <begin position="270"/>
        <end position="381"/>
    </location>
</feature>
<accession>A0A6G0T4A7</accession>
<evidence type="ECO:0000256" key="2">
    <source>
        <dbReference type="SAM" id="MobiDB-lite"/>
    </source>
</evidence>
<keyword evidence="5" id="KW-1185">Reference proteome</keyword>
<comment type="caution">
    <text evidence="4">The sequence shown here is derived from an EMBL/GenBank/DDBJ whole genome shotgun (WGS) entry which is preliminary data.</text>
</comment>
<sequence length="657" mass="73891">KRKSLFVCRNKNACPERQTNAGELGGDDAQVQRKLGKNKRLHPSDHGKKRSRRTCKTNPLVKGEITERFVPPLVTDSICKKKKKKKKKRLKRAEAELAATNCAYREAKKLLKIAIQRSKRTCWKELISSVDADPFGKPYKLVMRKLRGPPPTASMEYATLQTVVDTLFPRHQERTDGPLAPADPVVPFTALEVDAAVERAGSKNKAPGPDGLTGKILQAVHKAHPNILLDLYNSCLRSRTFPAEWKTSRVVLLKKGNKPDGVPSSYRPLCLLNDGSVVGPLLWNATFDTVLRTELPGGSKLLGFADDTILVTWAKSTQELEAVTNEALSLVERRITDLGLQIAVEKTEAVLFTSRYKYTQPAIKLCGSDVQLSTEMTYLGMLVDKSMLFKGQVKKAAARAAEIGNQLARIIPNVGGPREDRRRLLLSVVHSVLLYGAPSWAHTLELVPGNVRTLNRGQRRVLLRCVCAYRTVSEAATNVIASTPPADLLAKEREATFDRRRAPVAPSRDNDPRSDTMEAWQERWSTEEKGSWTRRLIPDVRAWCARSHGLTTNFHLTQFLSGHGCFGQYLHRIRKLDNPGCVDCLAPVDDAEHAFFRCDRWWRRRMELKAAINDPFTPETVVGKMLESRSNWTAVVQFVKEVLTQREAEERERQRQE</sequence>